<sequence>MSNVIEVNHLHVSYYGHEVLSDVSFEFGPGKLVGIIGPNGAGKSTMIKAIMKLIPRDRGEVKIFGESIEASRKRIAYVPQRSNIDWDFPINVYDTVMLGTYPKLGLFKKPGAKEKELVNECLERVGMMEFADKQIGELSGGQQQRVFLARALAQEAELFFLDEPFVGIDVASEKTIVGILGELRDEGKTVFVVHHDLSKVKDYFDDLILINRELIQSGPVESVFKKDIMSRAYRTDFTIDPQTGGLSYGVN</sequence>
<evidence type="ECO:0000256" key="4">
    <source>
        <dbReference type="ARBA" id="ARBA00022840"/>
    </source>
</evidence>
<dbReference type="SMART" id="SM00382">
    <property type="entry name" value="AAA"/>
    <property type="match status" value="1"/>
</dbReference>
<dbReference type="CDD" id="cd03235">
    <property type="entry name" value="ABC_Metallic_Cations"/>
    <property type="match status" value="1"/>
</dbReference>
<keyword evidence="4 6" id="KW-0067">ATP-binding</keyword>
<gene>
    <name evidence="6" type="ORF">H9L01_01020</name>
</gene>
<evidence type="ECO:0000313" key="6">
    <source>
        <dbReference type="EMBL" id="QNN60984.1"/>
    </source>
</evidence>
<dbReference type="KEGG" id="eio:H9L01_01020"/>
<keyword evidence="7" id="KW-1185">Reference proteome</keyword>
<dbReference type="Gene3D" id="3.40.50.300">
    <property type="entry name" value="P-loop containing nucleotide triphosphate hydrolases"/>
    <property type="match status" value="1"/>
</dbReference>
<dbReference type="RefSeq" id="WP_187534104.1">
    <property type="nucleotide sequence ID" value="NZ_CBCSHU010000017.1"/>
</dbReference>
<dbReference type="AlphaFoldDB" id="A0A7G9RZF9"/>
<dbReference type="PROSITE" id="PS50893">
    <property type="entry name" value="ABC_TRANSPORTER_2"/>
    <property type="match status" value="1"/>
</dbReference>
<dbReference type="GO" id="GO:0005524">
    <property type="term" value="F:ATP binding"/>
    <property type="evidence" value="ECO:0007669"/>
    <property type="project" value="UniProtKB-KW"/>
</dbReference>
<dbReference type="PROSITE" id="PS00211">
    <property type="entry name" value="ABC_TRANSPORTER_1"/>
    <property type="match status" value="1"/>
</dbReference>
<evidence type="ECO:0000256" key="2">
    <source>
        <dbReference type="ARBA" id="ARBA00022448"/>
    </source>
</evidence>
<dbReference type="SUPFAM" id="SSF52540">
    <property type="entry name" value="P-loop containing nucleoside triphosphate hydrolases"/>
    <property type="match status" value="1"/>
</dbReference>
<dbReference type="FunFam" id="3.40.50.300:FF:000134">
    <property type="entry name" value="Iron-enterobactin ABC transporter ATP-binding protein"/>
    <property type="match status" value="1"/>
</dbReference>
<dbReference type="Proteomes" id="UP000515928">
    <property type="component" value="Chromosome"/>
</dbReference>
<accession>A0A7G9RZF9</accession>
<dbReference type="InterPro" id="IPR003439">
    <property type="entry name" value="ABC_transporter-like_ATP-bd"/>
</dbReference>
<dbReference type="PANTHER" id="PTHR42734:SF5">
    <property type="entry name" value="IRON TRANSPORT SYSTEM ATP-BINDING PROTEIN HI_0361-RELATED"/>
    <property type="match status" value="1"/>
</dbReference>
<keyword evidence="2" id="KW-0813">Transport</keyword>
<organism evidence="6 7">
    <name type="scientific">Erysipelothrix inopinata</name>
    <dbReference type="NCBI Taxonomy" id="225084"/>
    <lineage>
        <taxon>Bacteria</taxon>
        <taxon>Bacillati</taxon>
        <taxon>Bacillota</taxon>
        <taxon>Erysipelotrichia</taxon>
        <taxon>Erysipelotrichales</taxon>
        <taxon>Erysipelotrichaceae</taxon>
        <taxon>Erysipelothrix</taxon>
    </lineage>
</organism>
<dbReference type="InterPro" id="IPR050153">
    <property type="entry name" value="Metal_Ion_Import_ABC"/>
</dbReference>
<dbReference type="EMBL" id="CP060715">
    <property type="protein sequence ID" value="QNN60984.1"/>
    <property type="molecule type" value="Genomic_DNA"/>
</dbReference>
<dbReference type="InterPro" id="IPR003593">
    <property type="entry name" value="AAA+_ATPase"/>
</dbReference>
<dbReference type="GO" id="GO:0016887">
    <property type="term" value="F:ATP hydrolysis activity"/>
    <property type="evidence" value="ECO:0007669"/>
    <property type="project" value="InterPro"/>
</dbReference>
<dbReference type="InterPro" id="IPR027417">
    <property type="entry name" value="P-loop_NTPase"/>
</dbReference>
<feature type="domain" description="ABC transporter" evidence="5">
    <location>
        <begin position="5"/>
        <end position="237"/>
    </location>
</feature>
<evidence type="ECO:0000256" key="3">
    <source>
        <dbReference type="ARBA" id="ARBA00022741"/>
    </source>
</evidence>
<reference evidence="6 7" key="1">
    <citation type="submission" date="2020-08" db="EMBL/GenBank/DDBJ databases">
        <title>Genome sequence of Erysipelothrix inopinata DSM 15511T.</title>
        <authorList>
            <person name="Hyun D.-W."/>
            <person name="Bae J.-W."/>
        </authorList>
    </citation>
    <scope>NUCLEOTIDE SEQUENCE [LARGE SCALE GENOMIC DNA]</scope>
    <source>
        <strain evidence="6 7">DSM 15511</strain>
    </source>
</reference>
<dbReference type="PANTHER" id="PTHR42734">
    <property type="entry name" value="METAL TRANSPORT SYSTEM ATP-BINDING PROTEIN TM_0124-RELATED"/>
    <property type="match status" value="1"/>
</dbReference>
<proteinExistence type="inferred from homology"/>
<name>A0A7G9RZF9_9FIRM</name>
<dbReference type="Pfam" id="PF00005">
    <property type="entry name" value="ABC_tran"/>
    <property type="match status" value="1"/>
</dbReference>
<evidence type="ECO:0000256" key="1">
    <source>
        <dbReference type="ARBA" id="ARBA00005417"/>
    </source>
</evidence>
<evidence type="ECO:0000313" key="7">
    <source>
        <dbReference type="Proteomes" id="UP000515928"/>
    </source>
</evidence>
<keyword evidence="3" id="KW-0547">Nucleotide-binding</keyword>
<comment type="similarity">
    <text evidence="1">Belongs to the ABC transporter superfamily.</text>
</comment>
<protein>
    <submittedName>
        <fullName evidence="6">Metal ABC transporter ATP-binding protein</fullName>
    </submittedName>
</protein>
<evidence type="ECO:0000259" key="5">
    <source>
        <dbReference type="PROSITE" id="PS50893"/>
    </source>
</evidence>
<dbReference type="InterPro" id="IPR017871">
    <property type="entry name" value="ABC_transporter-like_CS"/>
</dbReference>